<evidence type="ECO:0000313" key="2">
    <source>
        <dbReference type="EMBL" id="GBR74478.1"/>
    </source>
</evidence>
<keyword evidence="3" id="KW-1185">Reference proteome</keyword>
<protein>
    <submittedName>
        <fullName evidence="2">Uncharacterized protein</fullName>
    </submittedName>
</protein>
<comment type="caution">
    <text evidence="2">The sequence shown here is derived from an EMBL/GenBank/DDBJ whole genome shotgun (WGS) entry which is preliminary data.</text>
</comment>
<dbReference type="EMBL" id="BGZN01000048">
    <property type="protein sequence ID" value="GBR74478.1"/>
    <property type="molecule type" value="Genomic_DNA"/>
</dbReference>
<gene>
    <name evidence="2" type="ORF">NO1_1643</name>
</gene>
<feature type="compositionally biased region" description="Acidic residues" evidence="1">
    <location>
        <begin position="1"/>
        <end position="12"/>
    </location>
</feature>
<accession>A0A388TCA6</accession>
<name>A0A388TCA6_TERA1</name>
<reference evidence="2 3" key="1">
    <citation type="journal article" date="2019" name="ISME J.">
        <title>Genome analyses of uncultured TG2/ZB3 bacteria in 'Margulisbacteria' specifically attached to ectosymbiotic spirochetes of protists in the termite gut.</title>
        <authorList>
            <person name="Utami Y.D."/>
            <person name="Kuwahara H."/>
            <person name="Igai K."/>
            <person name="Murakami T."/>
            <person name="Sugaya K."/>
            <person name="Morikawa T."/>
            <person name="Nagura Y."/>
            <person name="Yuki M."/>
            <person name="Deevong P."/>
            <person name="Inoue T."/>
            <person name="Kihara K."/>
            <person name="Lo N."/>
            <person name="Yamada A."/>
            <person name="Ohkuma M."/>
            <person name="Hongoh Y."/>
        </authorList>
    </citation>
    <scope>NUCLEOTIDE SEQUENCE [LARGE SCALE GENOMIC DNA]</scope>
    <source>
        <strain evidence="2">NkOx7-01</strain>
    </source>
</reference>
<proteinExistence type="predicted"/>
<dbReference type="Proteomes" id="UP000269352">
    <property type="component" value="Unassembled WGS sequence"/>
</dbReference>
<feature type="region of interest" description="Disordered" evidence="1">
    <location>
        <begin position="1"/>
        <end position="20"/>
    </location>
</feature>
<organism evidence="2 3">
    <name type="scientific">Termititenax aidoneus</name>
    <dbReference type="NCBI Taxonomy" id="2218524"/>
    <lineage>
        <taxon>Bacteria</taxon>
        <taxon>Bacillati</taxon>
        <taxon>Candidatus Margulisiibacteriota</taxon>
        <taxon>Candidatus Termititenacia</taxon>
        <taxon>Candidatus Termititenacales</taxon>
        <taxon>Candidatus Termititenacaceae</taxon>
        <taxon>Candidatus Termititenax</taxon>
    </lineage>
</organism>
<dbReference type="AlphaFoldDB" id="A0A388TCA6"/>
<evidence type="ECO:0000256" key="1">
    <source>
        <dbReference type="SAM" id="MobiDB-lite"/>
    </source>
</evidence>
<evidence type="ECO:0000313" key="3">
    <source>
        <dbReference type="Proteomes" id="UP000269352"/>
    </source>
</evidence>
<sequence>MSAIDDFEDQPENEQNAETQSYLARYYNEALAEFLQSAAPRSTEVYPYEVLIFSEQPGVLRKK</sequence>